<dbReference type="Gene3D" id="3.10.450.50">
    <property type="match status" value="1"/>
</dbReference>
<evidence type="ECO:0000313" key="2">
    <source>
        <dbReference type="Proteomes" id="UP000810207"/>
    </source>
</evidence>
<evidence type="ECO:0008006" key="3">
    <source>
        <dbReference type="Google" id="ProtNLM"/>
    </source>
</evidence>
<organism evidence="1 2">
    <name type="scientific">Paenibacillus xylanexedens</name>
    <dbReference type="NCBI Taxonomy" id="528191"/>
    <lineage>
        <taxon>Bacteria</taxon>
        <taxon>Bacillati</taxon>
        <taxon>Bacillota</taxon>
        <taxon>Bacilli</taxon>
        <taxon>Bacillales</taxon>
        <taxon>Paenibacillaceae</taxon>
        <taxon>Paenibacillus</taxon>
    </lineage>
</organism>
<sequence length="409" mass="47948">MKRRPSRNAECPCGSEKKFKKCCINKNFSWILDDDGIYKRSIPIKDPDMIAAMEEHEKRFIEIYGREPKDDDLFFYDQYVSPMDEYEVENMTVKLLEEINADPAFIYAYKKTGRLVVKEYEGNLTDAELSEWRSALAEYYDLNEELQFEEVVSDSEQNSLLVEFESALYLFGMIIAKYDQVKGIDLTHNDFIMFCVTKSFKTFKSIQVQLKAGLIEDSLNLLRSVYENYLNIIYVLRYPERLDDLVAARIGMEEGTHQYLIHSNGKFDKRTIVDKVTGQQYIGHISNYSMATASPYKEDIFIFDKLYEKLSRFTHPNILVSKHYISNEKFNPHHRGKSDDAIILSIFISILLLEQLLAINADEQMQQDIRNRLVKMKNIITEIFSDFVTEEDEKYILEKSIYERVNNIG</sequence>
<protein>
    <recommendedName>
        <fullName evidence="3">SEC-C motif-containing protein</fullName>
    </recommendedName>
</protein>
<comment type="caution">
    <text evidence="1">The sequence shown here is derived from an EMBL/GenBank/DDBJ whole genome shotgun (WGS) entry which is preliminary data.</text>
</comment>
<dbReference type="EMBL" id="JAGIKV010000031">
    <property type="protein sequence ID" value="MBP2249035.1"/>
    <property type="molecule type" value="Genomic_DNA"/>
</dbReference>
<keyword evidence="2" id="KW-1185">Reference proteome</keyword>
<dbReference type="SUPFAM" id="SSF103642">
    <property type="entry name" value="Sec-C motif"/>
    <property type="match status" value="1"/>
</dbReference>
<reference evidence="1 2" key="1">
    <citation type="submission" date="2021-03" db="EMBL/GenBank/DDBJ databases">
        <title>Genomic Encyclopedia of Type Strains, Phase IV (KMG-IV): sequencing the most valuable type-strain genomes for metagenomic binning, comparative biology and taxonomic classification.</title>
        <authorList>
            <person name="Goeker M."/>
        </authorList>
    </citation>
    <scope>NUCLEOTIDE SEQUENCE [LARGE SCALE GENOMIC DNA]</scope>
    <source>
        <strain evidence="1 2">DSM 21292</strain>
    </source>
</reference>
<dbReference type="InterPro" id="IPR004027">
    <property type="entry name" value="SEC_C_motif"/>
</dbReference>
<dbReference type="RefSeq" id="WP_211085346.1">
    <property type="nucleotide sequence ID" value="NZ_JAGIKV010000031.1"/>
</dbReference>
<dbReference type="InterPro" id="IPR043733">
    <property type="entry name" value="DUF5677"/>
</dbReference>
<accession>A0ABS4S1N3</accession>
<dbReference type="Pfam" id="PF18928">
    <property type="entry name" value="DUF5677"/>
    <property type="match status" value="1"/>
</dbReference>
<gene>
    <name evidence="1" type="ORF">J2Z28_005729</name>
</gene>
<dbReference type="Pfam" id="PF02810">
    <property type="entry name" value="SEC-C"/>
    <property type="match status" value="1"/>
</dbReference>
<dbReference type="Proteomes" id="UP000810207">
    <property type="component" value="Unassembled WGS sequence"/>
</dbReference>
<name>A0ABS4S1N3_PAEXY</name>
<evidence type="ECO:0000313" key="1">
    <source>
        <dbReference type="EMBL" id="MBP2249035.1"/>
    </source>
</evidence>
<proteinExistence type="predicted"/>